<feature type="compositionally biased region" description="Basic and acidic residues" evidence="1">
    <location>
        <begin position="289"/>
        <end position="313"/>
    </location>
</feature>
<gene>
    <name evidence="2" type="ORF">ElyMa_006040300</name>
</gene>
<organism evidence="2 3">
    <name type="scientific">Elysia marginata</name>
    <dbReference type="NCBI Taxonomy" id="1093978"/>
    <lineage>
        <taxon>Eukaryota</taxon>
        <taxon>Metazoa</taxon>
        <taxon>Spiralia</taxon>
        <taxon>Lophotrochozoa</taxon>
        <taxon>Mollusca</taxon>
        <taxon>Gastropoda</taxon>
        <taxon>Heterobranchia</taxon>
        <taxon>Euthyneura</taxon>
        <taxon>Panpulmonata</taxon>
        <taxon>Sacoglossa</taxon>
        <taxon>Placobranchoidea</taxon>
        <taxon>Plakobranchidae</taxon>
        <taxon>Elysia</taxon>
    </lineage>
</organism>
<name>A0AAV4GKR4_9GAST</name>
<dbReference type="EMBL" id="BMAT01012098">
    <property type="protein sequence ID" value="GFR85904.1"/>
    <property type="molecule type" value="Genomic_DNA"/>
</dbReference>
<feature type="compositionally biased region" description="Polar residues" evidence="1">
    <location>
        <begin position="240"/>
        <end position="262"/>
    </location>
</feature>
<protein>
    <submittedName>
        <fullName evidence="2">Uncharacterized protein</fullName>
    </submittedName>
</protein>
<feature type="compositionally biased region" description="Acidic residues" evidence="1">
    <location>
        <begin position="269"/>
        <end position="281"/>
    </location>
</feature>
<evidence type="ECO:0000256" key="1">
    <source>
        <dbReference type="SAM" id="MobiDB-lite"/>
    </source>
</evidence>
<feature type="compositionally biased region" description="Basic and acidic residues" evidence="1">
    <location>
        <begin position="18"/>
        <end position="29"/>
    </location>
</feature>
<dbReference type="AlphaFoldDB" id="A0AAV4GKR4"/>
<feature type="compositionally biased region" description="Low complexity" evidence="1">
    <location>
        <begin position="356"/>
        <end position="376"/>
    </location>
</feature>
<sequence>MICPVRALDDVGCPPQEKPQELQERKNSDLQRSSPALLNLEPVINQNTPVMMSRNISDEKHPTSPRDLCKEVVTTPASLTPQNLDIMENHQHNQQPRRPRLPQQNLSLTSPVSTTTPASPSSRTFSSPGYSDEPMSAGQRRAHWRYFNANSHPQSSNCDNNLSMTSDVGMGVGGGRGGHLYRHASYPLTGQHLMTCINIDSPDDNNANLSPPPSLYNSSGTPINNNNNINSNNYLDNISTGNRHNNNIDTSIETHPRLSTRSFDPHFEGEEDENEVEEEDNTVGNSNDQEDKSGSRESFDKTVTDWPLMKKGENLLNTSSYSPTDILDREKSDDKSKPEEGQEFGVTEGGDRGSHKGSSTSGLSSLPSSSGSLSEPHLLKSSPSSDLVVHGKSQSLLQGEVESRGPQVVGEDTSTQFQGLHKTAEAVPGDSGSCGDQDPLSPFSPAVSSDDNGDTPQRSYQLGQQQEHPSQGIRFNFETEREAVKSNEKTDFHPFSNTAK</sequence>
<evidence type="ECO:0000313" key="3">
    <source>
        <dbReference type="Proteomes" id="UP000762676"/>
    </source>
</evidence>
<feature type="region of interest" description="Disordered" evidence="1">
    <location>
        <begin position="8"/>
        <end position="35"/>
    </location>
</feature>
<feature type="compositionally biased region" description="Basic and acidic residues" evidence="1">
    <location>
        <begin position="477"/>
        <end position="492"/>
    </location>
</feature>
<proteinExistence type="predicted"/>
<feature type="compositionally biased region" description="Basic and acidic residues" evidence="1">
    <location>
        <begin position="326"/>
        <end position="340"/>
    </location>
</feature>
<feature type="region of interest" description="Disordered" evidence="1">
    <location>
        <begin position="234"/>
        <end position="500"/>
    </location>
</feature>
<accession>A0AAV4GKR4</accession>
<feature type="compositionally biased region" description="Low complexity" evidence="1">
    <location>
        <begin position="101"/>
        <end position="131"/>
    </location>
</feature>
<feature type="region of interest" description="Disordered" evidence="1">
    <location>
        <begin position="90"/>
        <end position="137"/>
    </location>
</feature>
<evidence type="ECO:0000313" key="2">
    <source>
        <dbReference type="EMBL" id="GFR85904.1"/>
    </source>
</evidence>
<reference evidence="2 3" key="1">
    <citation type="journal article" date="2021" name="Elife">
        <title>Chloroplast acquisition without the gene transfer in kleptoplastic sea slugs, Plakobranchus ocellatus.</title>
        <authorList>
            <person name="Maeda T."/>
            <person name="Takahashi S."/>
            <person name="Yoshida T."/>
            <person name="Shimamura S."/>
            <person name="Takaki Y."/>
            <person name="Nagai Y."/>
            <person name="Toyoda A."/>
            <person name="Suzuki Y."/>
            <person name="Arimoto A."/>
            <person name="Ishii H."/>
            <person name="Satoh N."/>
            <person name="Nishiyama T."/>
            <person name="Hasebe M."/>
            <person name="Maruyama T."/>
            <person name="Minagawa J."/>
            <person name="Obokata J."/>
            <person name="Shigenobu S."/>
        </authorList>
    </citation>
    <scope>NUCLEOTIDE SEQUENCE [LARGE SCALE GENOMIC DNA]</scope>
</reference>
<comment type="caution">
    <text evidence="2">The sequence shown here is derived from an EMBL/GenBank/DDBJ whole genome shotgun (WGS) entry which is preliminary data.</text>
</comment>
<keyword evidence="3" id="KW-1185">Reference proteome</keyword>
<dbReference type="Proteomes" id="UP000762676">
    <property type="component" value="Unassembled WGS sequence"/>
</dbReference>
<feature type="compositionally biased region" description="Polar residues" evidence="1">
    <location>
        <begin position="446"/>
        <end position="469"/>
    </location>
</feature>